<dbReference type="AlphaFoldDB" id="A0A0K2X314"/>
<dbReference type="GO" id="GO:0016787">
    <property type="term" value="F:hydrolase activity"/>
    <property type="evidence" value="ECO:0007669"/>
    <property type="project" value="UniProtKB-KW"/>
</dbReference>
<keyword evidence="3" id="KW-0375">Hydrogen ion transport</keyword>
<keyword evidence="11" id="KW-1185">Reference proteome</keyword>
<evidence type="ECO:0000313" key="7">
    <source>
        <dbReference type="EMBL" id="CRF41270.1"/>
    </source>
</evidence>
<dbReference type="NCBIfam" id="NF006291">
    <property type="entry name" value="PRK08474.1"/>
    <property type="match status" value="1"/>
</dbReference>
<evidence type="ECO:0000256" key="5">
    <source>
        <dbReference type="ARBA" id="ARBA00023136"/>
    </source>
</evidence>
<dbReference type="EMBL" id="CDMH01000062">
    <property type="protein sequence ID" value="CRF43325.1"/>
    <property type="molecule type" value="Genomic_DNA"/>
</dbReference>
<dbReference type="Proteomes" id="UP000038622">
    <property type="component" value="Unassembled WGS sequence"/>
</dbReference>
<keyword evidence="4" id="KW-0406">Ion transport</keyword>
<dbReference type="Proteomes" id="UP000041394">
    <property type="component" value="Unassembled WGS sequence"/>
</dbReference>
<dbReference type="Proteomes" id="UP000045175">
    <property type="component" value="Unassembled WGS sequence"/>
</dbReference>
<name>A0A0K2X314_9HELI</name>
<protein>
    <submittedName>
        <fullName evidence="7">ATP synthase delta chain</fullName>
        <ecNumber evidence="7">3.6.3.14</ecNumber>
    </submittedName>
</protein>
<evidence type="ECO:0000313" key="12">
    <source>
        <dbReference type="Proteomes" id="UP000041394"/>
    </source>
</evidence>
<dbReference type="EMBL" id="CDMN01000045">
    <property type="protein sequence ID" value="CRF44562.1"/>
    <property type="molecule type" value="Genomic_DNA"/>
</dbReference>
<organism evidence="7 11">
    <name type="scientific">Helicobacter ailurogastricus</name>
    <dbReference type="NCBI Taxonomy" id="1578720"/>
    <lineage>
        <taxon>Bacteria</taxon>
        <taxon>Pseudomonadati</taxon>
        <taxon>Campylobacterota</taxon>
        <taxon>Epsilonproteobacteria</taxon>
        <taxon>Campylobacterales</taxon>
        <taxon>Helicobacteraceae</taxon>
        <taxon>Helicobacter</taxon>
    </lineage>
</organism>
<accession>A0A0K2X314</accession>
<sequence>MIELIANKYTQALRQALNPQELAQAMEALEALCALYNHPDFLEVISSPHYPDSLKQEILESFLECKEDKLHNLIRLLVLHKRLNLLPLIYNTLKTQAQREENIYQGYLYSNQEISLEQVQQLASKASAHFNISLKLKALHQNKEGMRLIIPDLEVEIAFYKENYFNQLKQHIMQAV</sequence>
<keyword evidence="5" id="KW-0472">Membrane</keyword>
<dbReference type="EC" id="3.6.3.14" evidence="7"/>
<dbReference type="Pfam" id="PF00213">
    <property type="entry name" value="OSCP"/>
    <property type="match status" value="1"/>
</dbReference>
<dbReference type="GeneID" id="82131062"/>
<evidence type="ECO:0000313" key="13">
    <source>
        <dbReference type="Proteomes" id="UP000043437"/>
    </source>
</evidence>
<dbReference type="InterPro" id="IPR026015">
    <property type="entry name" value="ATP_synth_OSCP/delta_N_sf"/>
</dbReference>
<reference evidence="7" key="1">
    <citation type="submission" date="2014-12" db="EMBL/GenBank/DDBJ databases">
        <title>Whole genome sequences of four Staphylococcus schleiferi canine isolates.</title>
        <authorList>
            <person name="Misic A.M."/>
            <person name="Cain C."/>
            <person name="Morris D.O."/>
            <person name="Rankin S."/>
            <person name="Beiting D."/>
        </authorList>
    </citation>
    <scope>NUCLEOTIDE SEQUENCE</scope>
    <source>
        <strain evidence="7">ASB11</strain>
        <strain evidence="8">ASB13</strain>
        <strain evidence="10">ASB7</strain>
        <strain evidence="9">ASB9</strain>
    </source>
</reference>
<evidence type="ECO:0000313" key="11">
    <source>
        <dbReference type="Proteomes" id="UP000038622"/>
    </source>
</evidence>
<dbReference type="GO" id="GO:0046933">
    <property type="term" value="F:proton-transporting ATP synthase activity, rotational mechanism"/>
    <property type="evidence" value="ECO:0007669"/>
    <property type="project" value="InterPro"/>
</dbReference>
<reference evidence="11" key="2">
    <citation type="submission" date="2014-12" db="EMBL/GenBank/DDBJ databases">
        <authorList>
            <person name="Smet A."/>
        </authorList>
    </citation>
    <scope>NUCLEOTIDE SEQUENCE [LARGE SCALE GENOMIC DNA]</scope>
</reference>
<evidence type="ECO:0000256" key="6">
    <source>
        <dbReference type="ARBA" id="ARBA00023310"/>
    </source>
</evidence>
<evidence type="ECO:0000313" key="8">
    <source>
        <dbReference type="EMBL" id="CRF43325.1"/>
    </source>
</evidence>
<keyword evidence="7" id="KW-0378">Hydrolase</keyword>
<evidence type="ECO:0000256" key="3">
    <source>
        <dbReference type="ARBA" id="ARBA00022781"/>
    </source>
</evidence>
<dbReference type="EMBL" id="CDMG01000002">
    <property type="protein sequence ID" value="CRF51897.1"/>
    <property type="molecule type" value="Genomic_DNA"/>
</dbReference>
<proteinExistence type="predicted"/>
<comment type="subcellular location">
    <subcellularLocation>
        <location evidence="1">Membrane</location>
    </subcellularLocation>
</comment>
<dbReference type="RefSeq" id="WP_053941889.1">
    <property type="nucleotide sequence ID" value="NZ_CDMG01000002.1"/>
</dbReference>
<keyword evidence="2" id="KW-0813">Transport</keyword>
<gene>
    <name evidence="7" type="ORF">HAL011_10610</name>
    <name evidence="8" type="ORF">HAL013_15550</name>
    <name evidence="10" type="ORF">HAL07_00230</name>
    <name evidence="9" type="ORF">HAL09_11530</name>
</gene>
<dbReference type="SUPFAM" id="SSF47928">
    <property type="entry name" value="N-terminal domain of the delta subunit of the F1F0-ATP synthase"/>
    <property type="match status" value="1"/>
</dbReference>
<reference evidence="12 13" key="3">
    <citation type="submission" date="2014-12" db="EMBL/GenBank/DDBJ databases">
        <authorList>
            <person name="Jaenicke S."/>
        </authorList>
    </citation>
    <scope>NUCLEOTIDE SEQUENCE [LARGE SCALE GENOMIC DNA]</scope>
</reference>
<dbReference type="Gene3D" id="1.10.520.20">
    <property type="entry name" value="N-terminal domain of the delta subunit of the F1F0-ATP synthase"/>
    <property type="match status" value="1"/>
</dbReference>
<evidence type="ECO:0000256" key="4">
    <source>
        <dbReference type="ARBA" id="ARBA00023065"/>
    </source>
</evidence>
<evidence type="ECO:0000313" key="10">
    <source>
        <dbReference type="EMBL" id="CRF51897.1"/>
    </source>
</evidence>
<dbReference type="EMBL" id="CDML01000036">
    <property type="protein sequence ID" value="CRF41270.1"/>
    <property type="molecule type" value="Genomic_DNA"/>
</dbReference>
<dbReference type="GO" id="GO:0016020">
    <property type="term" value="C:membrane"/>
    <property type="evidence" value="ECO:0007669"/>
    <property type="project" value="UniProtKB-SubCell"/>
</dbReference>
<evidence type="ECO:0000256" key="1">
    <source>
        <dbReference type="ARBA" id="ARBA00004370"/>
    </source>
</evidence>
<keyword evidence="6" id="KW-0066">ATP synthesis</keyword>
<dbReference type="STRING" id="1578720.HAL011_10610"/>
<evidence type="ECO:0000256" key="2">
    <source>
        <dbReference type="ARBA" id="ARBA00022448"/>
    </source>
</evidence>
<dbReference type="OrthoDB" id="5339308at2"/>
<dbReference type="Proteomes" id="UP000043437">
    <property type="component" value="Unassembled WGS sequence"/>
</dbReference>
<evidence type="ECO:0000313" key="9">
    <source>
        <dbReference type="EMBL" id="CRF44562.1"/>
    </source>
</evidence>
<dbReference type="InterPro" id="IPR000711">
    <property type="entry name" value="ATPase_OSCP/dsu"/>
</dbReference>